<organism evidence="1 2">
    <name type="scientific">Chryseobacterium tructae</name>
    <dbReference type="NCBI Taxonomy" id="1037380"/>
    <lineage>
        <taxon>Bacteria</taxon>
        <taxon>Pseudomonadati</taxon>
        <taxon>Bacteroidota</taxon>
        <taxon>Flavobacteriia</taxon>
        <taxon>Flavobacteriales</taxon>
        <taxon>Weeksellaceae</taxon>
        <taxon>Chryseobacterium group</taxon>
        <taxon>Chryseobacterium</taxon>
    </lineage>
</organism>
<sequence>MTEEKKTCYMCDGEVVSMEHVPPACLFPEIKDTKGINFRKNLIKVPSCDIHNSKKSDDDEFLLFSLTGLINNNNVGQFHFHTKVNRAIRRKNKDFINKQVLRNHKYGIVKINDEEKLISVGYPDVERLTKCFEHIAYGLYYHKFGKRFVGDIGMINGFIDYNDSNRQTLKKFLKRRFELETVLNGEFKGENPAVFYYQFNEPDEYGLISLKMVFYGTAEVYVGFKPEEIQIPFNLAMALINDGSKTTMTLGDEKFQFNQ</sequence>
<proteinExistence type="predicted"/>
<protein>
    <recommendedName>
        <fullName evidence="3">HNH endonuclease</fullName>
    </recommendedName>
</protein>
<gene>
    <name evidence="1" type="ORF">ACFONJ_05860</name>
</gene>
<comment type="caution">
    <text evidence="1">The sequence shown here is derived from an EMBL/GenBank/DDBJ whole genome shotgun (WGS) entry which is preliminary data.</text>
</comment>
<keyword evidence="2" id="KW-1185">Reference proteome</keyword>
<evidence type="ECO:0000313" key="1">
    <source>
        <dbReference type="EMBL" id="MFC3755492.1"/>
    </source>
</evidence>
<dbReference type="RefSeq" id="WP_378169763.1">
    <property type="nucleotide sequence ID" value="NZ_JBHRYO010000002.1"/>
</dbReference>
<reference evidence="2" key="1">
    <citation type="journal article" date="2019" name="Int. J. Syst. Evol. Microbiol.">
        <title>The Global Catalogue of Microorganisms (GCM) 10K type strain sequencing project: providing services to taxonomists for standard genome sequencing and annotation.</title>
        <authorList>
            <consortium name="The Broad Institute Genomics Platform"/>
            <consortium name="The Broad Institute Genome Sequencing Center for Infectious Disease"/>
            <person name="Wu L."/>
            <person name="Ma J."/>
        </authorList>
    </citation>
    <scope>NUCLEOTIDE SEQUENCE [LARGE SCALE GENOMIC DNA]</scope>
    <source>
        <strain evidence="2">CECT 7798</strain>
    </source>
</reference>
<name>A0ABV7XRQ4_9FLAO</name>
<evidence type="ECO:0000313" key="2">
    <source>
        <dbReference type="Proteomes" id="UP001595735"/>
    </source>
</evidence>
<accession>A0ABV7XRQ4</accession>
<dbReference type="EMBL" id="JBHRYO010000002">
    <property type="protein sequence ID" value="MFC3755492.1"/>
    <property type="molecule type" value="Genomic_DNA"/>
</dbReference>
<dbReference type="Proteomes" id="UP001595735">
    <property type="component" value="Unassembled WGS sequence"/>
</dbReference>
<evidence type="ECO:0008006" key="3">
    <source>
        <dbReference type="Google" id="ProtNLM"/>
    </source>
</evidence>